<sequence>MFSRNSGRKTASHFCWNCSNDERPDMTKETVLSNARIVLEDKIVEGSVLIRDGRIAAISEGKSAIGEDFEGDYLIPGLVELHTDHLEAHYSPRPGVRWNKTAAIQAHDAQVVTSGITTVFDCLRMGSDEDGGFEKGEMRDMADAIQAAQREDRLRADHLIHLRCEVSSDNVLDHFQDFEKDPYVRLVSLMDHAPGQRQFRTMDQYIFYYQKKRGLSDEAFAKFVAKRQEESAKYATPHRDAISKVCAERGITVASHDDATLAHVDEAINYGVRLAEFPTSIDAAKASHGAGMSVLMGAPNIVRGKSHSGNIAARDLAELGVLDVLSSDYVPLSLLHAPFILADEVEGISLPQAIAMVTATPAKTVSLDDRGRIAEGLRADLVRVRRDHGVPVTRSVWRDGRRVA</sequence>
<dbReference type="InterPro" id="IPR051781">
    <property type="entry name" value="Metallo-dep_Hydrolase"/>
</dbReference>
<dbReference type="STRING" id="363754.RHSP_72535"/>
<evidence type="ECO:0000259" key="1">
    <source>
        <dbReference type="Pfam" id="PF07969"/>
    </source>
</evidence>
<dbReference type="NCBIfam" id="TIGR02318">
    <property type="entry name" value="phosphono_phnM"/>
    <property type="match status" value="1"/>
</dbReference>
<dbReference type="NCBIfam" id="NF011981">
    <property type="entry name" value="PRK15446.1-2"/>
    <property type="match status" value="1"/>
</dbReference>
<organism evidence="2 3">
    <name type="scientific">Rhizobium freirei PRF 81</name>
    <dbReference type="NCBI Taxonomy" id="363754"/>
    <lineage>
        <taxon>Bacteria</taxon>
        <taxon>Pseudomonadati</taxon>
        <taxon>Pseudomonadota</taxon>
        <taxon>Alphaproteobacteria</taxon>
        <taxon>Hyphomicrobiales</taxon>
        <taxon>Rhizobiaceae</taxon>
        <taxon>Rhizobium/Agrobacterium group</taxon>
        <taxon>Rhizobium</taxon>
    </lineage>
</organism>
<dbReference type="EMBL" id="AQHN01000089">
    <property type="protein sequence ID" value="ENN84493.1"/>
    <property type="molecule type" value="Genomic_DNA"/>
</dbReference>
<name>N6U2B2_9HYPH</name>
<gene>
    <name evidence="2" type="ORF">RHSP_72535</name>
</gene>
<comment type="caution">
    <text evidence="2">The sequence shown here is derived from an EMBL/GenBank/DDBJ whole genome shotgun (WGS) entry which is preliminary data.</text>
</comment>
<dbReference type="CDD" id="cd01306">
    <property type="entry name" value="PhnM"/>
    <property type="match status" value="1"/>
</dbReference>
<accession>N6U2B2</accession>
<dbReference type="GO" id="GO:0019700">
    <property type="term" value="P:organic phosphonate catabolic process"/>
    <property type="evidence" value="ECO:0007669"/>
    <property type="project" value="InterPro"/>
</dbReference>
<dbReference type="SUPFAM" id="SSF51556">
    <property type="entry name" value="Metallo-dependent hydrolases"/>
    <property type="match status" value="1"/>
</dbReference>
<dbReference type="InterPro" id="IPR012696">
    <property type="entry name" value="PhnM"/>
</dbReference>
<dbReference type="Gene3D" id="2.30.40.10">
    <property type="entry name" value="Urease, subunit C, domain 1"/>
    <property type="match status" value="1"/>
</dbReference>
<evidence type="ECO:0000313" key="2">
    <source>
        <dbReference type="EMBL" id="ENN84493.1"/>
    </source>
</evidence>
<dbReference type="InterPro" id="IPR013108">
    <property type="entry name" value="Amidohydro_3"/>
</dbReference>
<dbReference type="Proteomes" id="UP000012429">
    <property type="component" value="Unassembled WGS sequence"/>
</dbReference>
<dbReference type="Gene3D" id="3.20.20.140">
    <property type="entry name" value="Metal-dependent hydrolases"/>
    <property type="match status" value="2"/>
</dbReference>
<dbReference type="InterPro" id="IPR011059">
    <property type="entry name" value="Metal-dep_hydrolase_composite"/>
</dbReference>
<proteinExistence type="predicted"/>
<dbReference type="SUPFAM" id="SSF51338">
    <property type="entry name" value="Composite domain of metallo-dependent hydrolases"/>
    <property type="match status" value="1"/>
</dbReference>
<dbReference type="PANTHER" id="PTHR43135:SF3">
    <property type="entry name" value="ALPHA-D-RIBOSE 1-METHYLPHOSPHONATE 5-TRIPHOSPHATE DIPHOSPHATASE"/>
    <property type="match status" value="1"/>
</dbReference>
<dbReference type="GO" id="GO:0016810">
    <property type="term" value="F:hydrolase activity, acting on carbon-nitrogen (but not peptide) bonds"/>
    <property type="evidence" value="ECO:0007669"/>
    <property type="project" value="InterPro"/>
</dbReference>
<dbReference type="PIRSF" id="PIRSF038971">
    <property type="entry name" value="PhnM"/>
    <property type="match status" value="1"/>
</dbReference>
<dbReference type="NCBIfam" id="NF011983">
    <property type="entry name" value="PRK15446.1-4"/>
    <property type="match status" value="1"/>
</dbReference>
<keyword evidence="3" id="KW-1185">Reference proteome</keyword>
<dbReference type="InterPro" id="IPR032466">
    <property type="entry name" value="Metal_Hydrolase"/>
</dbReference>
<dbReference type="NCBIfam" id="NF011987">
    <property type="entry name" value="PRK15446.2-3"/>
    <property type="match status" value="1"/>
</dbReference>
<evidence type="ECO:0000313" key="3">
    <source>
        <dbReference type="Proteomes" id="UP000012429"/>
    </source>
</evidence>
<reference evidence="2 3" key="1">
    <citation type="journal article" date="2012" name="BMC Genomics">
        <title>Genomic basis of broad host range and environmental adaptability of Rhizobium tropici CIAT 899 and Rhizobium sp. PRF 81 which are used in inoculants for common bean (Phaseolus vulgaris L.).</title>
        <authorList>
            <person name="Ormeno-Orrillo E."/>
            <person name="Menna P."/>
            <person name="Almeida L.G."/>
            <person name="Ollero F.J."/>
            <person name="Nicolas M.F."/>
            <person name="Pains Rodrigues E."/>
            <person name="Shigueyoshi Nakatani A."/>
            <person name="Silva Batista J.S."/>
            <person name="Oliveira Chueire L.M."/>
            <person name="Souza R.C."/>
            <person name="Ribeiro Vasconcelos A.T."/>
            <person name="Megias M."/>
            <person name="Hungria M."/>
            <person name="Martinez-Romero E."/>
        </authorList>
    </citation>
    <scope>NUCLEOTIDE SEQUENCE [LARGE SCALE GENOMIC DNA]</scope>
    <source>
        <strain evidence="2 3">PRF 81</strain>
    </source>
</reference>
<feature type="domain" description="Amidohydrolase 3" evidence="1">
    <location>
        <begin position="309"/>
        <end position="403"/>
    </location>
</feature>
<protein>
    <submittedName>
        <fullName evidence="2">Putative phosphonate metabolism protein</fullName>
    </submittedName>
</protein>
<dbReference type="AlphaFoldDB" id="N6U2B2"/>
<dbReference type="NCBIfam" id="NF011984">
    <property type="entry name" value="PRK15446.1-5"/>
    <property type="match status" value="1"/>
</dbReference>
<dbReference type="PATRIC" id="fig|363754.4.peg.6357"/>
<dbReference type="Pfam" id="PF07969">
    <property type="entry name" value="Amidohydro_3"/>
    <property type="match status" value="1"/>
</dbReference>
<dbReference type="PANTHER" id="PTHR43135">
    <property type="entry name" value="ALPHA-D-RIBOSE 1-METHYLPHOSPHONATE 5-TRIPHOSPHATE DIPHOSPHATASE"/>
    <property type="match status" value="1"/>
</dbReference>
<dbReference type="NCBIfam" id="NF011990">
    <property type="entry name" value="PRK15446.2-6"/>
    <property type="match status" value="1"/>
</dbReference>